<evidence type="ECO:0008006" key="3">
    <source>
        <dbReference type="Google" id="ProtNLM"/>
    </source>
</evidence>
<dbReference type="InterPro" id="IPR029024">
    <property type="entry name" value="TerB-like"/>
</dbReference>
<sequence>MEQSNKISDELYQNLGKLFYAVAMADNKVRSSEVEKLHAAVRENWVSLEDFKDQFGTDTAYQIEIVFDWLQNEEHEGSIYFKEFSDFYREHKSKFTIPIKKLIWDTSNKIAAAFANKNKAEVIILTKLKILLDE</sequence>
<keyword evidence="2" id="KW-1185">Reference proteome</keyword>
<gene>
    <name evidence="1" type="ORF">SAMN04487911_1069</name>
</gene>
<reference evidence="1 2" key="1">
    <citation type="submission" date="2016-11" db="EMBL/GenBank/DDBJ databases">
        <authorList>
            <person name="Jaros S."/>
            <person name="Januszkiewicz K."/>
            <person name="Wedrychowicz H."/>
        </authorList>
    </citation>
    <scope>NUCLEOTIDE SEQUENCE [LARGE SCALE GENOMIC DNA]</scope>
    <source>
        <strain evidence="1 2">CGMCC 1.8863</strain>
    </source>
</reference>
<dbReference type="STRING" id="558155.SAMN04487911_1069"/>
<dbReference type="SUPFAM" id="SSF158682">
    <property type="entry name" value="TerB-like"/>
    <property type="match status" value="1"/>
</dbReference>
<evidence type="ECO:0000313" key="2">
    <source>
        <dbReference type="Proteomes" id="UP000184231"/>
    </source>
</evidence>
<organism evidence="1 2">
    <name type="scientific">Arenibacter nanhaiticus</name>
    <dbReference type="NCBI Taxonomy" id="558155"/>
    <lineage>
        <taxon>Bacteria</taxon>
        <taxon>Pseudomonadati</taxon>
        <taxon>Bacteroidota</taxon>
        <taxon>Flavobacteriia</taxon>
        <taxon>Flavobacteriales</taxon>
        <taxon>Flavobacteriaceae</taxon>
        <taxon>Arenibacter</taxon>
    </lineage>
</organism>
<accession>A0A1M6E3J6</accession>
<dbReference type="Proteomes" id="UP000184231">
    <property type="component" value="Unassembled WGS sequence"/>
</dbReference>
<evidence type="ECO:0000313" key="1">
    <source>
        <dbReference type="EMBL" id="SHI80066.1"/>
    </source>
</evidence>
<dbReference type="AlphaFoldDB" id="A0A1M6E3J6"/>
<protein>
    <recommendedName>
        <fullName evidence="3">Tellurite resistance protein TerB</fullName>
    </recommendedName>
</protein>
<dbReference type="EMBL" id="FQYX01000006">
    <property type="protein sequence ID" value="SHI80066.1"/>
    <property type="molecule type" value="Genomic_DNA"/>
</dbReference>
<proteinExistence type="predicted"/>
<dbReference type="RefSeq" id="WP_072763606.1">
    <property type="nucleotide sequence ID" value="NZ_FQYX01000006.1"/>
</dbReference>
<dbReference type="OrthoDB" id="979732at2"/>
<name>A0A1M6E3J6_9FLAO</name>